<keyword evidence="8" id="KW-0269">Exonuclease</keyword>
<dbReference type="InterPro" id="IPR054767">
    <property type="entry name" value="Cas10-Cmr2_palm2"/>
</dbReference>
<dbReference type="GO" id="GO:0004527">
    <property type="term" value="F:exonuclease activity"/>
    <property type="evidence" value="ECO:0007669"/>
    <property type="project" value="UniProtKB-KW"/>
</dbReference>
<dbReference type="Gene3D" id="1.10.3210.10">
    <property type="entry name" value="Hypothetical protein af1432"/>
    <property type="match status" value="1"/>
</dbReference>
<dbReference type="PANTHER" id="PTHR36528">
    <property type="entry name" value="CRISPR SYSTEM SINGLE-STRAND-SPECIFIC DEOXYRIBONUCLEASE CAS10/CSM1 (SUBTYPE III-A)"/>
    <property type="match status" value="1"/>
</dbReference>
<evidence type="ECO:0000256" key="9">
    <source>
        <dbReference type="ARBA" id="ARBA00022840"/>
    </source>
</evidence>
<accession>A0A6S6TLZ5</accession>
<evidence type="ECO:0000256" key="6">
    <source>
        <dbReference type="ARBA" id="ARBA00022759"/>
    </source>
</evidence>
<keyword evidence="4" id="KW-0540">Nuclease</keyword>
<keyword evidence="5" id="KW-0547">Nucleotide-binding</keyword>
<evidence type="ECO:0000259" key="12">
    <source>
        <dbReference type="PROSITE" id="PS50887"/>
    </source>
</evidence>
<dbReference type="InterPro" id="IPR013408">
    <property type="entry name" value="Cas10/Csm1"/>
</dbReference>
<dbReference type="Gene3D" id="3.30.70.270">
    <property type="match status" value="1"/>
</dbReference>
<dbReference type="InterPro" id="IPR041062">
    <property type="entry name" value="Csm1_B"/>
</dbReference>
<dbReference type="PROSITE" id="PS50887">
    <property type="entry name" value="GGDEF"/>
    <property type="match status" value="1"/>
</dbReference>
<proteinExistence type="inferred from homology"/>
<dbReference type="Pfam" id="PF18211">
    <property type="entry name" value="Csm1_B"/>
    <property type="match status" value="1"/>
</dbReference>
<evidence type="ECO:0000256" key="5">
    <source>
        <dbReference type="ARBA" id="ARBA00022741"/>
    </source>
</evidence>
<evidence type="ECO:0000256" key="2">
    <source>
        <dbReference type="ARBA" id="ARBA00014333"/>
    </source>
</evidence>
<dbReference type="NCBIfam" id="TIGR02578">
    <property type="entry name" value="cas_TM1811_Csm1"/>
    <property type="match status" value="1"/>
</dbReference>
<comment type="similarity">
    <text evidence="1">Belongs to the CRISPR-associated Cas10/Csm1 family.</text>
</comment>
<reference evidence="13" key="1">
    <citation type="submission" date="2020-01" db="EMBL/GenBank/DDBJ databases">
        <authorList>
            <person name="Meier V. D."/>
            <person name="Meier V D."/>
        </authorList>
    </citation>
    <scope>NUCLEOTIDE SEQUENCE</scope>
    <source>
        <strain evidence="13">HLG_WM_MAG_07</strain>
    </source>
</reference>
<evidence type="ECO:0000256" key="3">
    <source>
        <dbReference type="ARBA" id="ARBA00022679"/>
    </source>
</evidence>
<evidence type="ECO:0000256" key="10">
    <source>
        <dbReference type="ARBA" id="ARBA00023118"/>
    </source>
</evidence>
<organism evidence="13">
    <name type="scientific">uncultured Thiotrichaceae bacterium</name>
    <dbReference type="NCBI Taxonomy" id="298394"/>
    <lineage>
        <taxon>Bacteria</taxon>
        <taxon>Pseudomonadati</taxon>
        <taxon>Pseudomonadota</taxon>
        <taxon>Gammaproteobacteria</taxon>
        <taxon>Thiotrichales</taxon>
        <taxon>Thiotrichaceae</taxon>
        <taxon>environmental samples</taxon>
    </lineage>
</organism>
<keyword evidence="7" id="KW-0378">Hydrolase</keyword>
<dbReference type="GO" id="GO:0004519">
    <property type="term" value="F:endonuclease activity"/>
    <property type="evidence" value="ECO:0007669"/>
    <property type="project" value="UniProtKB-KW"/>
</dbReference>
<name>A0A6S6TLZ5_9GAMM</name>
<dbReference type="GO" id="GO:0016740">
    <property type="term" value="F:transferase activity"/>
    <property type="evidence" value="ECO:0007669"/>
    <property type="project" value="UniProtKB-KW"/>
</dbReference>
<gene>
    <name evidence="13" type="ORF">HELGO_WM19202</name>
</gene>
<dbReference type="PANTHER" id="PTHR36528:SF1">
    <property type="entry name" value="CRISPR SYSTEM SINGLE-STRAND-SPECIFIC DEOXYRIBONUCLEASE CAS10_CSM1 (SUBTYPE III-A)"/>
    <property type="match status" value="1"/>
</dbReference>
<evidence type="ECO:0000256" key="4">
    <source>
        <dbReference type="ARBA" id="ARBA00022722"/>
    </source>
</evidence>
<dbReference type="GO" id="GO:0051607">
    <property type="term" value="P:defense response to virus"/>
    <property type="evidence" value="ECO:0007669"/>
    <property type="project" value="UniProtKB-KW"/>
</dbReference>
<dbReference type="AlphaFoldDB" id="A0A6S6TLZ5"/>
<dbReference type="GO" id="GO:0005524">
    <property type="term" value="F:ATP binding"/>
    <property type="evidence" value="ECO:0007669"/>
    <property type="project" value="UniProtKB-KW"/>
</dbReference>
<keyword evidence="6" id="KW-0255">Endonuclease</keyword>
<protein>
    <recommendedName>
        <fullName evidence="2">CRISPR system single-strand-specific deoxyribonuclease Cas10/Csm1 (subtype III-A)</fullName>
    </recommendedName>
    <alternativeName>
        <fullName evidence="11">Cyclic oligoadenylate synthase</fullName>
    </alternativeName>
</protein>
<sequence>MKNSDSLLDPSCRIALAAFLHDMGKFAERARLEIDKEMLEVNKQLYCPHRKAYTDAEGYFTHVHAAYTGVAMDLLEEHMPELVGDQMFPFASWESREIDDSLVNAAAKHHKPDTFLQWVIATADRVASGFEREEFEEYNQAEEKKNHYTTKQLTLFEQISIKEKQKATDQSQLKYRYALKSLSPDSIFPVLASEAESTDRKKAQQEYRALWDEFAESLQLIPDSHRQNLSLWLDHFESLWGSYTHCIPSATVGKTKADVSLYDHSKTTAALATALWRYHHESGDTTPPQDSWDTDKFLLIQGDFFGIQSFIFSEQGETNKYAAKLLRGRSFYVSLLTECAALKVLQELGLPSTSQIINAAGKFLIVAPNTNETKETLAAVQAEFNQWFLKKTWGQSGVGLAWQEASCTDFTSKNYEALISELYKKLDQAKFQKMDLCETSTPAVFDEYLDLFDNTKGICQIDGRSPAETIKDGVAIGALAKDQIDCGRYIVNKQLDRLMIAKTPLEKQKSLRLTIFGFYISFTGEEAKSGKFGEFAGQGKLLRAWDYSLPVSANSPLWNGYARRNINSSVPFFDDTSALENNYDKYAGCDDDGVFQSGVPVKSFCHLASEDKYQDKDHWQGKSGLMALKGDIDDLGMMFQKGIAPASFAKMASLSRQINAFFAIYLPWLCRHDGEFSNVYTVFAGGDDFFMIGPWHTQMKLARKIQQDFKRYVAENEEIHFSVGFSMTKPGVPVPYLAESAEKQLEAAKGFKLDKNTLPTKNAVTCFGETMAWDTFVALGDREDALDEFKQDFALSTGYVYGLLDLVNMRENKDKKPENAMWHSYFAYRTRRLLERKKLSEQQILSKHQSLANEISAKGIEQYGANYRVALFSHLYKHRN</sequence>
<evidence type="ECO:0000313" key="13">
    <source>
        <dbReference type="EMBL" id="CAA6820364.1"/>
    </source>
</evidence>
<keyword evidence="10" id="KW-0051">Antiviral defense</keyword>
<dbReference type="InterPro" id="IPR052117">
    <property type="entry name" value="Cas10/Csm1_subtype-III-A"/>
</dbReference>
<evidence type="ECO:0000256" key="8">
    <source>
        <dbReference type="ARBA" id="ARBA00022839"/>
    </source>
</evidence>
<evidence type="ECO:0000256" key="1">
    <source>
        <dbReference type="ARBA" id="ARBA00005700"/>
    </source>
</evidence>
<evidence type="ECO:0000256" key="11">
    <source>
        <dbReference type="ARBA" id="ARBA00032922"/>
    </source>
</evidence>
<feature type="domain" description="GGDEF" evidence="12">
    <location>
        <begin position="623"/>
        <end position="763"/>
    </location>
</feature>
<dbReference type="EMBL" id="CACVAY010000098">
    <property type="protein sequence ID" value="CAA6820364.1"/>
    <property type="molecule type" value="Genomic_DNA"/>
</dbReference>
<dbReference type="InterPro" id="IPR043128">
    <property type="entry name" value="Rev_trsase/Diguanyl_cyclase"/>
</dbReference>
<keyword evidence="3" id="KW-0808">Transferase</keyword>
<dbReference type="Pfam" id="PF22335">
    <property type="entry name" value="Cas10-Cmr2_palm2"/>
    <property type="match status" value="1"/>
</dbReference>
<evidence type="ECO:0000256" key="7">
    <source>
        <dbReference type="ARBA" id="ARBA00022801"/>
    </source>
</evidence>
<dbReference type="InterPro" id="IPR000160">
    <property type="entry name" value="GGDEF_dom"/>
</dbReference>
<keyword evidence="9" id="KW-0067">ATP-binding</keyword>